<feature type="compositionally biased region" description="Acidic residues" evidence="11">
    <location>
        <begin position="142"/>
        <end position="152"/>
    </location>
</feature>
<dbReference type="AlphaFoldDB" id="A0A6H5GR82"/>
<name>A0A6H5GR82_9HEMI</name>
<feature type="compositionally biased region" description="Basic and acidic residues" evidence="11">
    <location>
        <begin position="130"/>
        <end position="141"/>
    </location>
</feature>
<evidence type="ECO:0000313" key="14">
    <source>
        <dbReference type="EMBL" id="CAB0004169.1"/>
    </source>
</evidence>
<evidence type="ECO:0000256" key="7">
    <source>
        <dbReference type="ARBA" id="ARBA00022918"/>
    </source>
</evidence>
<dbReference type="Pfam" id="PF25597">
    <property type="entry name" value="SH3_retrovirus"/>
    <property type="match status" value="1"/>
</dbReference>
<reference evidence="14 15" key="1">
    <citation type="submission" date="2020-02" db="EMBL/GenBank/DDBJ databases">
        <authorList>
            <person name="Ferguson B K."/>
        </authorList>
    </citation>
    <scope>NUCLEOTIDE SEQUENCE [LARGE SCALE GENOMIC DNA]</scope>
</reference>
<dbReference type="GO" id="GO:0015074">
    <property type="term" value="P:DNA integration"/>
    <property type="evidence" value="ECO:0007669"/>
    <property type="project" value="UniProtKB-KW"/>
</dbReference>
<keyword evidence="1" id="KW-0540">Nuclease</keyword>
<evidence type="ECO:0000313" key="15">
    <source>
        <dbReference type="Proteomes" id="UP000479000"/>
    </source>
</evidence>
<dbReference type="InterPro" id="IPR039537">
    <property type="entry name" value="Retrotran_Ty1/copia-like"/>
</dbReference>
<keyword evidence="6" id="KW-0229">DNA integration</keyword>
<keyword evidence="9" id="KW-0233">DNA recombination</keyword>
<keyword evidence="8" id="KW-0808">Transferase</keyword>
<gene>
    <name evidence="14" type="ORF">NTEN_LOCUS9646</name>
</gene>
<dbReference type="PANTHER" id="PTHR42648">
    <property type="entry name" value="TRANSPOSASE, PUTATIVE-RELATED"/>
    <property type="match status" value="1"/>
</dbReference>
<evidence type="ECO:0000256" key="1">
    <source>
        <dbReference type="ARBA" id="ARBA00022722"/>
    </source>
</evidence>
<keyword evidence="5" id="KW-0460">Magnesium</keyword>
<evidence type="ECO:0000256" key="2">
    <source>
        <dbReference type="ARBA" id="ARBA00022723"/>
    </source>
</evidence>
<keyword evidence="10" id="KW-0511">Multifunctional enzyme</keyword>
<keyword evidence="8" id="KW-0239">DNA-directed DNA polymerase</keyword>
<evidence type="ECO:0000256" key="8">
    <source>
        <dbReference type="ARBA" id="ARBA00022932"/>
    </source>
</evidence>
<feature type="non-terminal residue" evidence="14">
    <location>
        <position position="277"/>
    </location>
</feature>
<sequence length="277" mass="32169">MARSMMHSREGRIPQGLWAELINSAVYILNITGPTKVDSKSPYLLWTGKKPSLKHLRIIGSYCYVHVPKETRKKMDKKSKKGILVGYENWDGYRIWYPDDNKILRSRDIVFDEQVLIPSRGMVKIKIDESTQTEIETHPDHDDSEEVAVDEEGAYREDEPDQSEHIPQLRDRSLLKTPNRFQASTNFAMSFVYEMEAAKTPETYRQALQSEDREHWKKAMDAEMKSLAENETWVMQDLPPGKKAVACKWVFKIKTNPDGSIERYKARLVAKGFTQRK</sequence>
<dbReference type="GO" id="GO:0003887">
    <property type="term" value="F:DNA-directed DNA polymerase activity"/>
    <property type="evidence" value="ECO:0007669"/>
    <property type="project" value="UniProtKB-KW"/>
</dbReference>
<evidence type="ECO:0000256" key="6">
    <source>
        <dbReference type="ARBA" id="ARBA00022908"/>
    </source>
</evidence>
<accession>A0A6H5GR82</accession>
<keyword evidence="8" id="KW-0548">Nucleotidyltransferase</keyword>
<feature type="domain" description="Retroviral polymerase SH3-like" evidence="13">
    <location>
        <begin position="62"/>
        <end position="118"/>
    </location>
</feature>
<dbReference type="GO" id="GO:0046872">
    <property type="term" value="F:metal ion binding"/>
    <property type="evidence" value="ECO:0007669"/>
    <property type="project" value="UniProtKB-KW"/>
</dbReference>
<dbReference type="Proteomes" id="UP000479000">
    <property type="component" value="Unassembled WGS sequence"/>
</dbReference>
<dbReference type="OrthoDB" id="6628442at2759"/>
<feature type="compositionally biased region" description="Basic and acidic residues" evidence="11">
    <location>
        <begin position="153"/>
        <end position="172"/>
    </location>
</feature>
<evidence type="ECO:0000256" key="10">
    <source>
        <dbReference type="ARBA" id="ARBA00023268"/>
    </source>
</evidence>
<dbReference type="PANTHER" id="PTHR42648:SF11">
    <property type="entry name" value="TRANSPOSON TY4-P GAG-POL POLYPROTEIN"/>
    <property type="match status" value="1"/>
</dbReference>
<keyword evidence="2" id="KW-0479">Metal-binding</keyword>
<evidence type="ECO:0000259" key="12">
    <source>
        <dbReference type="Pfam" id="PF07727"/>
    </source>
</evidence>
<dbReference type="GO" id="GO:0016787">
    <property type="term" value="F:hydrolase activity"/>
    <property type="evidence" value="ECO:0007669"/>
    <property type="project" value="UniProtKB-KW"/>
</dbReference>
<evidence type="ECO:0000256" key="4">
    <source>
        <dbReference type="ARBA" id="ARBA00022801"/>
    </source>
</evidence>
<evidence type="ECO:0000256" key="11">
    <source>
        <dbReference type="SAM" id="MobiDB-lite"/>
    </source>
</evidence>
<proteinExistence type="predicted"/>
<evidence type="ECO:0000259" key="13">
    <source>
        <dbReference type="Pfam" id="PF25597"/>
    </source>
</evidence>
<feature type="region of interest" description="Disordered" evidence="11">
    <location>
        <begin position="130"/>
        <end position="172"/>
    </location>
</feature>
<evidence type="ECO:0000256" key="9">
    <source>
        <dbReference type="ARBA" id="ARBA00023172"/>
    </source>
</evidence>
<protein>
    <submittedName>
        <fullName evidence="14">Uncharacterized protein</fullName>
    </submittedName>
</protein>
<dbReference type="Pfam" id="PF07727">
    <property type="entry name" value="RVT_2"/>
    <property type="match status" value="1"/>
</dbReference>
<dbReference type="GO" id="GO:0003964">
    <property type="term" value="F:RNA-directed DNA polymerase activity"/>
    <property type="evidence" value="ECO:0007669"/>
    <property type="project" value="UniProtKB-KW"/>
</dbReference>
<keyword evidence="15" id="KW-1185">Reference proteome</keyword>
<keyword evidence="7" id="KW-0695">RNA-directed DNA polymerase</keyword>
<evidence type="ECO:0000256" key="5">
    <source>
        <dbReference type="ARBA" id="ARBA00022842"/>
    </source>
</evidence>
<dbReference type="InterPro" id="IPR013103">
    <property type="entry name" value="RVT_2"/>
</dbReference>
<dbReference type="GO" id="GO:0004519">
    <property type="term" value="F:endonuclease activity"/>
    <property type="evidence" value="ECO:0007669"/>
    <property type="project" value="UniProtKB-KW"/>
</dbReference>
<keyword evidence="3" id="KW-0255">Endonuclease</keyword>
<evidence type="ECO:0000256" key="3">
    <source>
        <dbReference type="ARBA" id="ARBA00022759"/>
    </source>
</evidence>
<dbReference type="EMBL" id="CADCXU010014603">
    <property type="protein sequence ID" value="CAB0004169.1"/>
    <property type="molecule type" value="Genomic_DNA"/>
</dbReference>
<organism evidence="14 15">
    <name type="scientific">Nesidiocoris tenuis</name>
    <dbReference type="NCBI Taxonomy" id="355587"/>
    <lineage>
        <taxon>Eukaryota</taxon>
        <taxon>Metazoa</taxon>
        <taxon>Ecdysozoa</taxon>
        <taxon>Arthropoda</taxon>
        <taxon>Hexapoda</taxon>
        <taxon>Insecta</taxon>
        <taxon>Pterygota</taxon>
        <taxon>Neoptera</taxon>
        <taxon>Paraneoptera</taxon>
        <taxon>Hemiptera</taxon>
        <taxon>Heteroptera</taxon>
        <taxon>Panheteroptera</taxon>
        <taxon>Cimicomorpha</taxon>
        <taxon>Miridae</taxon>
        <taxon>Dicyphina</taxon>
        <taxon>Nesidiocoris</taxon>
    </lineage>
</organism>
<feature type="domain" description="Reverse transcriptase Ty1/copia-type" evidence="12">
    <location>
        <begin position="230"/>
        <end position="276"/>
    </location>
</feature>
<keyword evidence="4" id="KW-0378">Hydrolase</keyword>
<dbReference type="GO" id="GO:0006310">
    <property type="term" value="P:DNA recombination"/>
    <property type="evidence" value="ECO:0007669"/>
    <property type="project" value="UniProtKB-KW"/>
</dbReference>
<dbReference type="InterPro" id="IPR057670">
    <property type="entry name" value="SH3_retrovirus"/>
</dbReference>